<organism evidence="2 3">
    <name type="scientific">Hypholoma sublateritium (strain FD-334 SS-4)</name>
    <dbReference type="NCBI Taxonomy" id="945553"/>
    <lineage>
        <taxon>Eukaryota</taxon>
        <taxon>Fungi</taxon>
        <taxon>Dikarya</taxon>
        <taxon>Basidiomycota</taxon>
        <taxon>Agaricomycotina</taxon>
        <taxon>Agaricomycetes</taxon>
        <taxon>Agaricomycetidae</taxon>
        <taxon>Agaricales</taxon>
        <taxon>Agaricineae</taxon>
        <taxon>Strophariaceae</taxon>
        <taxon>Hypholoma</taxon>
    </lineage>
</organism>
<accession>A0A0D2LXX3</accession>
<reference evidence="3" key="1">
    <citation type="submission" date="2014-04" db="EMBL/GenBank/DDBJ databases">
        <title>Evolutionary Origins and Diversification of the Mycorrhizal Mutualists.</title>
        <authorList>
            <consortium name="DOE Joint Genome Institute"/>
            <consortium name="Mycorrhizal Genomics Consortium"/>
            <person name="Kohler A."/>
            <person name="Kuo A."/>
            <person name="Nagy L.G."/>
            <person name="Floudas D."/>
            <person name="Copeland A."/>
            <person name="Barry K.W."/>
            <person name="Cichocki N."/>
            <person name="Veneault-Fourrey C."/>
            <person name="LaButti K."/>
            <person name="Lindquist E.A."/>
            <person name="Lipzen A."/>
            <person name="Lundell T."/>
            <person name="Morin E."/>
            <person name="Murat C."/>
            <person name="Riley R."/>
            <person name="Ohm R."/>
            <person name="Sun H."/>
            <person name="Tunlid A."/>
            <person name="Henrissat B."/>
            <person name="Grigoriev I.V."/>
            <person name="Hibbett D.S."/>
            <person name="Martin F."/>
        </authorList>
    </citation>
    <scope>NUCLEOTIDE SEQUENCE [LARGE SCALE GENOMIC DNA]</scope>
    <source>
        <strain evidence="3">FD-334 SS-4</strain>
    </source>
</reference>
<keyword evidence="3" id="KW-1185">Reference proteome</keyword>
<evidence type="ECO:0000313" key="2">
    <source>
        <dbReference type="EMBL" id="KJA15708.1"/>
    </source>
</evidence>
<gene>
    <name evidence="2" type="ORF">HYPSUDRAFT_207638</name>
</gene>
<dbReference type="OrthoDB" id="3130809at2759"/>
<feature type="region of interest" description="Disordered" evidence="1">
    <location>
        <begin position="416"/>
        <end position="440"/>
    </location>
</feature>
<name>A0A0D2LXX3_HYPSF</name>
<evidence type="ECO:0000313" key="3">
    <source>
        <dbReference type="Proteomes" id="UP000054270"/>
    </source>
</evidence>
<protein>
    <submittedName>
        <fullName evidence="2">Uncharacterized protein</fullName>
    </submittedName>
</protein>
<feature type="compositionally biased region" description="Low complexity" evidence="1">
    <location>
        <begin position="429"/>
        <end position="438"/>
    </location>
</feature>
<proteinExistence type="predicted"/>
<sequence length="596" mass="66775">MPRYLGDAHQVRLPPPTSYQRAIQYTSNTPIHGPNVRAIVIGKDIYYSPNSSKTPPLPPKDPQYIRNPLKDSVEEFHNPQWWSADTGYLPFLPISPQFGSPPFHQLYNDPLKTGPRRKWRIQMDSNDVLNWKRLETTLEHLFISFQLTYGIPDMPPIVPTSLACQDAFEFPSQFLSAEKRCRNWFAVWMAMVSLGIAVAQVYDGESGNTLVPKWYTTFAPHTDEAVLAGIRQQLGQFSPWFPRAGVFLDLRSSQEQPTVDFFVRLDIPVWYLWGPAEEAEARRNPSHWAKYMPPAHMLQRARSFLNAVPGPAPSAVQGSEEDEQPWTVFFSKRAHRDIGPMPTKKLTMKVYHWEKDVNGEWQRTAVLKQLRNETLDGYGKTQKVFDERSNEWDCCTEMGELDAEERQALHDEHEEPILTLGPGPPPSVPDASVASPTPLTTSESFPLTFTHAISSPPFHLPSNDKAPAAVYSETDGLSGVVGESAAYLPAQHSPADVLYLFFGFVAPPPSIRLPLREPSEQQIKDLTLGVGCSAADLMHEYVETPPGRYAPNFFWSISQSPSGYADGNKIVVASTRALGYTDSPTILAGAIRGMVQ</sequence>
<evidence type="ECO:0000256" key="1">
    <source>
        <dbReference type="SAM" id="MobiDB-lite"/>
    </source>
</evidence>
<dbReference type="AlphaFoldDB" id="A0A0D2LXX3"/>
<dbReference type="Proteomes" id="UP000054270">
    <property type="component" value="Unassembled WGS sequence"/>
</dbReference>
<dbReference type="STRING" id="945553.A0A0D2LXX3"/>
<dbReference type="EMBL" id="KN817637">
    <property type="protein sequence ID" value="KJA15708.1"/>
    <property type="molecule type" value="Genomic_DNA"/>
</dbReference>